<reference evidence="1" key="1">
    <citation type="submission" date="2022-10" db="EMBL/GenBank/DDBJ databases">
        <title>Genome Sequence of Xylaria curta.</title>
        <authorList>
            <person name="Buettner E."/>
        </authorList>
    </citation>
    <scope>NUCLEOTIDE SEQUENCE</scope>
    <source>
        <strain evidence="1">Babe10</strain>
    </source>
</reference>
<accession>A0ACC1P4K5</accession>
<protein>
    <submittedName>
        <fullName evidence="1">Uncharacterized protein</fullName>
    </submittedName>
</protein>
<dbReference type="EMBL" id="JAPDGR010000889">
    <property type="protein sequence ID" value="KAJ2986822.1"/>
    <property type="molecule type" value="Genomic_DNA"/>
</dbReference>
<keyword evidence="2" id="KW-1185">Reference proteome</keyword>
<sequence length="554" mass="60915">MGAVFLTAGGNLLAVLFVAALYLVHRAILPRPLAGIPYNQDAANTIFGDVPEMMRYVMRTKRIFCWLTSLTARHHSVIAQAFIKPRSLPWVVVTDPFEAQDILLRRKEFDRSGILKDITGGILPEQHTHFLSSDAHFKNNRNLINHLMAPTFISKISAPEVYKSVCTLIKVWQSKCDIAKGRSFSAHHDITYAALDAIFASSFGLPEAESITIQRLAAILQWKPEIPSKTDDPVAFPDGSVPETFAAVLTLTNSVTDTQLSPAPVLTSWILRRFPYMKKATAIKDSYIRNKVKESVALIDSGDHEPRSALHSVLLREREVAGKEGRHDTSATAVSWGVKMLTDNPVAQDKLRVALHAAFPEALQEGRTPTHEELTKAHVPYLDAVVEEVLRCANVIAFVPRRALQDTTVLGYHIPKGTDVFLMANGAGYLEPNIDVPDTMRSPGARAVEARLSPGPGTTKISARSSRSAGLKTDPTSGAVTFDPMSGPQLAFGLGPRGCFGKRLGLRGLKIQFTLTIWHFKLLPTPPELSGYDGIQKFAREPTQCYVRLENAIS</sequence>
<name>A0ACC1P4K5_9PEZI</name>
<gene>
    <name evidence="1" type="ORF">NUW58_g4849</name>
</gene>
<evidence type="ECO:0000313" key="2">
    <source>
        <dbReference type="Proteomes" id="UP001143856"/>
    </source>
</evidence>
<organism evidence="1 2">
    <name type="scientific">Xylaria curta</name>
    <dbReference type="NCBI Taxonomy" id="42375"/>
    <lineage>
        <taxon>Eukaryota</taxon>
        <taxon>Fungi</taxon>
        <taxon>Dikarya</taxon>
        <taxon>Ascomycota</taxon>
        <taxon>Pezizomycotina</taxon>
        <taxon>Sordariomycetes</taxon>
        <taxon>Xylariomycetidae</taxon>
        <taxon>Xylariales</taxon>
        <taxon>Xylariaceae</taxon>
        <taxon>Xylaria</taxon>
    </lineage>
</organism>
<dbReference type="Proteomes" id="UP001143856">
    <property type="component" value="Unassembled WGS sequence"/>
</dbReference>
<proteinExistence type="predicted"/>
<evidence type="ECO:0000313" key="1">
    <source>
        <dbReference type="EMBL" id="KAJ2986822.1"/>
    </source>
</evidence>
<comment type="caution">
    <text evidence="1">The sequence shown here is derived from an EMBL/GenBank/DDBJ whole genome shotgun (WGS) entry which is preliminary data.</text>
</comment>